<protein>
    <submittedName>
        <fullName evidence="1">Vacuolar protein sorting-associated protein 13A-like</fullName>
    </submittedName>
</protein>
<dbReference type="EMBL" id="JAAIUW010000011">
    <property type="protein sequence ID" value="KAF7809728.1"/>
    <property type="molecule type" value="Genomic_DNA"/>
</dbReference>
<accession>A0A834SUF3</accession>
<dbReference type="AlphaFoldDB" id="A0A834SUF3"/>
<reference evidence="1" key="1">
    <citation type="submission" date="2020-09" db="EMBL/GenBank/DDBJ databases">
        <title>Genome-Enabled Discovery of Anthraquinone Biosynthesis in Senna tora.</title>
        <authorList>
            <person name="Kang S.-H."/>
            <person name="Pandey R.P."/>
            <person name="Lee C.-M."/>
            <person name="Sim J.-S."/>
            <person name="Jeong J.-T."/>
            <person name="Choi B.-S."/>
            <person name="Jung M."/>
            <person name="Ginzburg D."/>
            <person name="Zhao K."/>
            <person name="Won S.Y."/>
            <person name="Oh T.-J."/>
            <person name="Yu Y."/>
            <person name="Kim N.-H."/>
            <person name="Lee O.R."/>
            <person name="Lee T.-H."/>
            <person name="Bashyal P."/>
            <person name="Kim T.-S."/>
            <person name="Lee W.-H."/>
            <person name="Kawkins C."/>
            <person name="Kim C.-K."/>
            <person name="Kim J.S."/>
            <person name="Ahn B.O."/>
            <person name="Rhee S.Y."/>
            <person name="Sohng J.K."/>
        </authorList>
    </citation>
    <scope>NUCLEOTIDE SEQUENCE</scope>
    <source>
        <tissue evidence="1">Leaf</tissue>
    </source>
</reference>
<proteinExistence type="predicted"/>
<evidence type="ECO:0000313" key="1">
    <source>
        <dbReference type="EMBL" id="KAF7809728.1"/>
    </source>
</evidence>
<organism evidence="1 2">
    <name type="scientific">Senna tora</name>
    <dbReference type="NCBI Taxonomy" id="362788"/>
    <lineage>
        <taxon>Eukaryota</taxon>
        <taxon>Viridiplantae</taxon>
        <taxon>Streptophyta</taxon>
        <taxon>Embryophyta</taxon>
        <taxon>Tracheophyta</taxon>
        <taxon>Spermatophyta</taxon>
        <taxon>Magnoliopsida</taxon>
        <taxon>eudicotyledons</taxon>
        <taxon>Gunneridae</taxon>
        <taxon>Pentapetalae</taxon>
        <taxon>rosids</taxon>
        <taxon>fabids</taxon>
        <taxon>Fabales</taxon>
        <taxon>Fabaceae</taxon>
        <taxon>Caesalpinioideae</taxon>
        <taxon>Cassia clade</taxon>
        <taxon>Senna</taxon>
    </lineage>
</organism>
<dbReference type="Proteomes" id="UP000634136">
    <property type="component" value="Unassembled WGS sequence"/>
</dbReference>
<keyword evidence="2" id="KW-1185">Reference proteome</keyword>
<evidence type="ECO:0000313" key="2">
    <source>
        <dbReference type="Proteomes" id="UP000634136"/>
    </source>
</evidence>
<gene>
    <name evidence="1" type="ORF">G2W53_036471</name>
</gene>
<dbReference type="OrthoDB" id="428159at2759"/>
<comment type="caution">
    <text evidence="1">The sequence shown here is derived from an EMBL/GenBank/DDBJ whole genome shotgun (WGS) entry which is preliminary data.</text>
</comment>
<name>A0A834SUF3_9FABA</name>
<sequence>MFSRSGCTIRSKSGVRLDKLSAVTIDDIGKETFIMGGALDPFKSEIAKANTSAAICVYVNVEEV</sequence>